<keyword evidence="7" id="KW-1185">Reference proteome</keyword>
<gene>
    <name evidence="6" type="ORF">TresaDRAFT_0171</name>
</gene>
<dbReference type="SMART" id="SM00491">
    <property type="entry name" value="HELICc2"/>
    <property type="match status" value="1"/>
</dbReference>
<evidence type="ECO:0000313" key="7">
    <source>
        <dbReference type="Proteomes" id="UP000003571"/>
    </source>
</evidence>
<accession>H7EP65</accession>
<dbReference type="STRING" id="907348.TresaDRAFT_0171"/>
<dbReference type="GO" id="GO:0005524">
    <property type="term" value="F:ATP binding"/>
    <property type="evidence" value="ECO:0007669"/>
    <property type="project" value="UniProtKB-KW"/>
</dbReference>
<evidence type="ECO:0000256" key="2">
    <source>
        <dbReference type="ARBA" id="ARBA00022801"/>
    </source>
</evidence>
<dbReference type="AlphaFoldDB" id="H7EP65"/>
<feature type="domain" description="Helicase ATP-binding" evidence="5">
    <location>
        <begin position="131"/>
        <end position="412"/>
    </location>
</feature>
<name>H7EP65_9SPIR</name>
<dbReference type="Pfam" id="PF13307">
    <property type="entry name" value="Helicase_C_2"/>
    <property type="match status" value="1"/>
</dbReference>
<dbReference type="InterPro" id="IPR014001">
    <property type="entry name" value="Helicase_ATP-bd"/>
</dbReference>
<dbReference type="InterPro" id="IPR006555">
    <property type="entry name" value="ATP-dep_Helicase_C"/>
</dbReference>
<evidence type="ECO:0000256" key="1">
    <source>
        <dbReference type="ARBA" id="ARBA00022741"/>
    </source>
</evidence>
<dbReference type="eggNOG" id="COG1199">
    <property type="taxonomic scope" value="Bacteria"/>
</dbReference>
<dbReference type="SUPFAM" id="SSF52540">
    <property type="entry name" value="P-loop containing nucleoside triphosphate hydrolases"/>
    <property type="match status" value="1"/>
</dbReference>
<proteinExistence type="inferred from homology"/>
<keyword evidence="6" id="KW-0347">Helicase</keyword>
<protein>
    <submittedName>
        <fullName evidence="6">Helicase c2</fullName>
    </submittedName>
</protein>
<evidence type="ECO:0000256" key="3">
    <source>
        <dbReference type="ARBA" id="ARBA00022840"/>
    </source>
</evidence>
<dbReference type="GO" id="GO:0006281">
    <property type="term" value="P:DNA repair"/>
    <property type="evidence" value="ECO:0007669"/>
    <property type="project" value="TreeGrafter"/>
</dbReference>
<evidence type="ECO:0000256" key="4">
    <source>
        <dbReference type="ARBA" id="ARBA00038058"/>
    </source>
</evidence>
<evidence type="ECO:0000259" key="5">
    <source>
        <dbReference type="PROSITE" id="PS51193"/>
    </source>
</evidence>
<comment type="caution">
    <text evidence="6">The sequence shown here is derived from an EMBL/GenBank/DDBJ whole genome shotgun (WGS) entry which is preliminary data.</text>
</comment>
<dbReference type="FunFam" id="3.40.50.300:FF:000437">
    <property type="entry name" value="ATP-dependent DNA helicase DinG"/>
    <property type="match status" value="1"/>
</dbReference>
<sequence length="814" mass="89147">MSGGIDPAENAGSVLSAEAMADIAKSLPSGNWDVVYFSGNADSCGIVVSVGELLGGVCDAGDFVVSVHRSRAVPSEDDLSVSSECVESGRGFIVTDEKFSDVNVVVSPRARKSAEKIDGNEAAFFLSDGGPLSKMYDSYEERAGQIQLVMKIASAFNEDSIGVFEAGTGVGKSFAYLVPAMLWAHRNGERVVISTGTINLQQQLIEKDIPLAEKIVGCSVKAVLVKGRQNYICLRRLSDVADDRGLFSDDEEAFEGIMRWSKVTKSGSRSDLPFQPPEGLWQRVNSESDACMGMRCRFYSKCFVMKMKRDASDAGILVVNHHLLFADIASRRDGTGFDVPAVLPPYKRLVLDEAHGIEGAATSFFSESFSRFKLIKQLNILFKRRKAGATGLLYSLCALSESEDASAEIEAEIEAAKNAVFALEEGADAFLSGEGAVRVRGDNEPRFAPVVSLVGALRVSLVNIIASLRNVVDGIPDDDRNESAVWEAQTVVRRLEAIVAVCGNFSEWRSHPESVFWIQRLRLPPSFAGGDGKDIYFQFMQTPLDIAPLMENGVFSPLGTVVCTSATLGIEGRFDYWEKRCGVGLLEPSRVSRGVFPSPFPYERNMVFAVPSDAPFPDRTEEFQSFVDSAVASLIKCALGRTLVLFTSYDMLRRTYNAVHEEIADAGITILRQGDDDRFRLMTRFRTETSSVLFATDSFWEGVDVPGDSLSQVVIVKLPFGVPSDPVFSARAELIQNAGGNSFMELSVPDAVIKFRQGFGRLVRRCDDRGAVVVLDRRIIEKRYGSLFLSSIPRTKRVYEPLHSLVGSIKPYLV</sequence>
<dbReference type="GO" id="GO:0003678">
    <property type="term" value="F:DNA helicase activity"/>
    <property type="evidence" value="ECO:0007669"/>
    <property type="project" value="TreeGrafter"/>
</dbReference>
<dbReference type="Proteomes" id="UP000003571">
    <property type="component" value="Unassembled WGS sequence"/>
</dbReference>
<comment type="similarity">
    <text evidence="4">Belongs to the helicase family. DinG subfamily.</text>
</comment>
<dbReference type="InterPro" id="IPR045028">
    <property type="entry name" value="DinG/Rad3-like"/>
</dbReference>
<keyword evidence="2" id="KW-0378">Hydrolase</keyword>
<dbReference type="PATRIC" id="fig|907348.3.peg.2757"/>
<keyword evidence="1" id="KW-0547">Nucleotide-binding</keyword>
<dbReference type="SMART" id="SM00487">
    <property type="entry name" value="DEXDc"/>
    <property type="match status" value="1"/>
</dbReference>
<dbReference type="Gene3D" id="3.40.50.300">
    <property type="entry name" value="P-loop containing nucleotide triphosphate hydrolases"/>
    <property type="match status" value="2"/>
</dbReference>
<dbReference type="GO" id="GO:0003676">
    <property type="term" value="F:nucleic acid binding"/>
    <property type="evidence" value="ECO:0007669"/>
    <property type="project" value="InterPro"/>
</dbReference>
<dbReference type="InterPro" id="IPR027417">
    <property type="entry name" value="P-loop_NTPase"/>
</dbReference>
<evidence type="ECO:0000313" key="6">
    <source>
        <dbReference type="EMBL" id="EIC00698.1"/>
    </source>
</evidence>
<dbReference type="PANTHER" id="PTHR11472:SF34">
    <property type="entry name" value="REGULATOR OF TELOMERE ELONGATION HELICASE 1"/>
    <property type="match status" value="1"/>
</dbReference>
<dbReference type="PROSITE" id="PS51193">
    <property type="entry name" value="HELICASE_ATP_BIND_2"/>
    <property type="match status" value="1"/>
</dbReference>
<dbReference type="PANTHER" id="PTHR11472">
    <property type="entry name" value="DNA REPAIR DEAD HELICASE RAD3/XP-D SUBFAMILY MEMBER"/>
    <property type="match status" value="1"/>
</dbReference>
<reference evidence="6 7" key="1">
    <citation type="submission" date="2011-09" db="EMBL/GenBank/DDBJ databases">
        <title>The draft genome of Treponema saccharophilum DSM 2985.</title>
        <authorList>
            <consortium name="US DOE Joint Genome Institute (JGI-PGF)"/>
            <person name="Lucas S."/>
            <person name="Copeland A."/>
            <person name="Lapidus A."/>
            <person name="Glavina del Rio T."/>
            <person name="Dalin E."/>
            <person name="Tice H."/>
            <person name="Bruce D."/>
            <person name="Goodwin L."/>
            <person name="Pitluck S."/>
            <person name="Peters L."/>
            <person name="Kyrpides N."/>
            <person name="Mavromatis K."/>
            <person name="Ivanova N."/>
            <person name="Markowitz V."/>
            <person name="Cheng J.-F."/>
            <person name="Hugenholtz P."/>
            <person name="Woyke T."/>
            <person name="Wu D."/>
            <person name="Gronow S."/>
            <person name="Wellnitz S."/>
            <person name="Brambilla E."/>
            <person name="Klenk H.-P."/>
            <person name="Eisen J.A."/>
        </authorList>
    </citation>
    <scope>NUCLEOTIDE SEQUENCE [LARGE SCALE GENOMIC DNA]</scope>
    <source>
        <strain evidence="6 7">DSM 2985</strain>
    </source>
</reference>
<dbReference type="InterPro" id="IPR014013">
    <property type="entry name" value="Helic_SF1/SF2_ATP-bd_DinG/Rad3"/>
</dbReference>
<organism evidence="6 7">
    <name type="scientific">Treponema saccharophilum DSM 2985</name>
    <dbReference type="NCBI Taxonomy" id="907348"/>
    <lineage>
        <taxon>Bacteria</taxon>
        <taxon>Pseudomonadati</taxon>
        <taxon>Spirochaetota</taxon>
        <taxon>Spirochaetia</taxon>
        <taxon>Spirochaetales</taxon>
        <taxon>Treponemataceae</taxon>
        <taxon>Treponema</taxon>
    </lineage>
</organism>
<dbReference type="GO" id="GO:0016818">
    <property type="term" value="F:hydrolase activity, acting on acid anhydrides, in phosphorus-containing anhydrides"/>
    <property type="evidence" value="ECO:0007669"/>
    <property type="project" value="InterPro"/>
</dbReference>
<keyword evidence="3" id="KW-0067">ATP-binding</keyword>
<dbReference type="EMBL" id="AGRW01000054">
    <property type="protein sequence ID" value="EIC00698.1"/>
    <property type="molecule type" value="Genomic_DNA"/>
</dbReference>